<proteinExistence type="predicted"/>
<gene>
    <name evidence="1" type="ORF">SAMN06265171_1034</name>
</gene>
<dbReference type="EMBL" id="FXTC01000003">
    <property type="protein sequence ID" value="SMO58320.1"/>
    <property type="molecule type" value="Genomic_DNA"/>
</dbReference>
<reference evidence="1 2" key="1">
    <citation type="submission" date="2017-05" db="EMBL/GenBank/DDBJ databases">
        <authorList>
            <person name="Varghese N."/>
            <person name="Submissions S."/>
        </authorList>
    </citation>
    <scope>NUCLEOTIDE SEQUENCE [LARGE SCALE GENOMIC DNA]</scope>
    <source>
        <strain evidence="1 2">DSM 29371</strain>
    </source>
</reference>
<dbReference type="RefSeq" id="WP_228451508.1">
    <property type="nucleotide sequence ID" value="NZ_FXTC01000003.1"/>
</dbReference>
<sequence length="106" mass="12149">MLAPDFLIRRSVYLSVKISCIHDNNSILDYLTKVVNSESIDEFTTYQIYPTAISKTLGFQITDISSGEAKVSINTDMQYMEISREPSMEDCFVNWQMRPSEQPTLP</sequence>
<dbReference type="Proteomes" id="UP000316916">
    <property type="component" value="Unassembled WGS sequence"/>
</dbReference>
<organism evidence="1 2">
    <name type="scientific">Chryseobacterium rhizoplanae</name>
    <dbReference type="NCBI Taxonomy" id="1609531"/>
    <lineage>
        <taxon>Bacteria</taxon>
        <taxon>Pseudomonadati</taxon>
        <taxon>Bacteroidota</taxon>
        <taxon>Flavobacteriia</taxon>
        <taxon>Flavobacteriales</taxon>
        <taxon>Weeksellaceae</taxon>
        <taxon>Chryseobacterium group</taxon>
        <taxon>Chryseobacterium</taxon>
    </lineage>
</organism>
<dbReference type="AlphaFoldDB" id="A0A521CHY8"/>
<keyword evidence="2" id="KW-1185">Reference proteome</keyword>
<accession>A0A521CHY8</accession>
<name>A0A521CHY8_9FLAO</name>
<protein>
    <submittedName>
        <fullName evidence="1">Uncharacterized protein</fullName>
    </submittedName>
</protein>
<evidence type="ECO:0000313" key="1">
    <source>
        <dbReference type="EMBL" id="SMO58320.1"/>
    </source>
</evidence>
<evidence type="ECO:0000313" key="2">
    <source>
        <dbReference type="Proteomes" id="UP000316916"/>
    </source>
</evidence>